<feature type="domain" description="Vps53 N-terminal" evidence="2">
    <location>
        <begin position="23"/>
        <end position="425"/>
    </location>
</feature>
<dbReference type="OrthoDB" id="10261632at2759"/>
<evidence type="ECO:0000313" key="3">
    <source>
        <dbReference type="EMBL" id="CAE7334066.1"/>
    </source>
</evidence>
<evidence type="ECO:0000256" key="1">
    <source>
        <dbReference type="SAM" id="MobiDB-lite"/>
    </source>
</evidence>
<reference evidence="3" key="1">
    <citation type="submission" date="2021-02" db="EMBL/GenBank/DDBJ databases">
        <authorList>
            <person name="Dougan E. K."/>
            <person name="Rhodes N."/>
            <person name="Thang M."/>
            <person name="Chan C."/>
        </authorList>
    </citation>
    <scope>NUCLEOTIDE SEQUENCE</scope>
</reference>
<dbReference type="GO" id="GO:0042147">
    <property type="term" value="P:retrograde transport, endosome to Golgi"/>
    <property type="evidence" value="ECO:0007669"/>
    <property type="project" value="InterPro"/>
</dbReference>
<proteinExistence type="predicted"/>
<dbReference type="InterPro" id="IPR039766">
    <property type="entry name" value="Vps53"/>
</dbReference>
<keyword evidence="4" id="KW-1185">Reference proteome</keyword>
<feature type="region of interest" description="Disordered" evidence="1">
    <location>
        <begin position="1"/>
        <end position="21"/>
    </location>
</feature>
<name>A0A812PGA0_9DINO</name>
<dbReference type="InterPro" id="IPR007234">
    <property type="entry name" value="Vps53_N"/>
</dbReference>
<dbReference type="Pfam" id="PF04100">
    <property type="entry name" value="Vps53_N"/>
    <property type="match status" value="1"/>
</dbReference>
<dbReference type="Proteomes" id="UP000604046">
    <property type="component" value="Unassembled WGS sequence"/>
</dbReference>
<gene>
    <name evidence="3" type="primary">VPS53</name>
    <name evidence="3" type="ORF">SNAT2548_LOCUS17474</name>
</gene>
<dbReference type="PANTHER" id="PTHR12820:SF0">
    <property type="entry name" value="VACUOLAR PROTEIN SORTING-ASSOCIATED PROTEIN 53 HOMOLOG"/>
    <property type="match status" value="1"/>
</dbReference>
<sequence>MDDDLEDDFEPLGSEDDPLDADNFDAVDYINRQFPNQESLDGLSGFIGQLRQQEKQIEDGIRGAIRRQAANGRRAQADLSDAKLAVRELFERIKAIRSKAEQSEELVSDVCRDIKSLDIAKRNLTLTVTALKRLVMLITALEQLRSTAECRHYEQAASLIHAVEELSGHFQDLSHVARVADLLERKAAVLGDLKQQILDDYMCLHGGIGSATRQESLPEGWGAAAAKCVDALGPVMKREVVTQFCLRLLEGYKDIFQPPKEASGLETAERRFAWLKRTLREFDDKYRSQFPESWRVPCGLCDLFCHVTRQHLVEILDTSHHTVDPELMVRVLLKSIDFENELARKWSVDEVHEEGVMPAQLPLKYPDVLSSKAGGSGKAEPSKPKEAEFAPRFKGIISECFDAYLSTWVKHEEKQLVEVLQSLTSADKMVGHEEDNEEDEDDSLEPRYLYKSAPELFASMKGSMNKCAGFSTHNTLFDIFQVFRKIMAQYAGKLSGLLPSSGSKTCLDVAGVQAVCCAIGTAEYCDETLPQLEESLLKVISTDFQDRIGFHEEQEILRNLVNRANDALVESVSCSLDGAFSGMTRTNWAAFSQDVGDHSAFVGDISERLPKQFEPIARHLSKIHYRFFCDKFVQSFVARFVAEVHKCRKISEKGAQQLLLDTALIKTTLLEAPVIAGQGRSVPTAYSNYVLRLICTFWLYLNVHILYPKEVCVSQALGFSRVLTRPPQVKLPPYGYIKAKPMGLCMYLDFRLSNPKPETPNSAPFEHL</sequence>
<evidence type="ECO:0000313" key="4">
    <source>
        <dbReference type="Proteomes" id="UP000604046"/>
    </source>
</evidence>
<dbReference type="GO" id="GO:0000938">
    <property type="term" value="C:GARP complex"/>
    <property type="evidence" value="ECO:0007669"/>
    <property type="project" value="InterPro"/>
</dbReference>
<organism evidence="3 4">
    <name type="scientific">Symbiodinium natans</name>
    <dbReference type="NCBI Taxonomy" id="878477"/>
    <lineage>
        <taxon>Eukaryota</taxon>
        <taxon>Sar</taxon>
        <taxon>Alveolata</taxon>
        <taxon>Dinophyceae</taxon>
        <taxon>Suessiales</taxon>
        <taxon>Symbiodiniaceae</taxon>
        <taxon>Symbiodinium</taxon>
    </lineage>
</organism>
<dbReference type="GO" id="GO:0005829">
    <property type="term" value="C:cytosol"/>
    <property type="evidence" value="ECO:0007669"/>
    <property type="project" value="GOC"/>
</dbReference>
<dbReference type="EMBL" id="CAJNDS010002112">
    <property type="protein sequence ID" value="CAE7334066.1"/>
    <property type="molecule type" value="Genomic_DNA"/>
</dbReference>
<protein>
    <submittedName>
        <fullName evidence="3">VPS53 protein</fullName>
    </submittedName>
</protein>
<dbReference type="PANTHER" id="PTHR12820">
    <property type="entry name" value="VACUOLAR SORTING PROTEIN 53"/>
    <property type="match status" value="1"/>
</dbReference>
<accession>A0A812PGA0</accession>
<comment type="caution">
    <text evidence="3">The sequence shown here is derived from an EMBL/GenBank/DDBJ whole genome shotgun (WGS) entry which is preliminary data.</text>
</comment>
<dbReference type="AlphaFoldDB" id="A0A812PGA0"/>
<evidence type="ECO:0000259" key="2">
    <source>
        <dbReference type="Pfam" id="PF04100"/>
    </source>
</evidence>